<name>A0A5A5U0M4_LEUCI</name>
<keyword evidence="4" id="KW-0862">Zinc</keyword>
<dbReference type="PROSITE" id="PS51144">
    <property type="entry name" value="ALPHA_CA_2"/>
    <property type="match status" value="1"/>
</dbReference>
<keyword evidence="3" id="KW-0479">Metal-binding</keyword>
<dbReference type="GO" id="GO:0008270">
    <property type="term" value="F:zinc ion binding"/>
    <property type="evidence" value="ECO:0007669"/>
    <property type="project" value="InterPro"/>
</dbReference>
<keyword evidence="5" id="KW-0456">Lyase</keyword>
<gene>
    <name evidence="8" type="ORF">LCIT_17490</name>
</gene>
<dbReference type="InterPro" id="IPR036398">
    <property type="entry name" value="CA_dom_sf"/>
</dbReference>
<evidence type="ECO:0000313" key="8">
    <source>
        <dbReference type="EMBL" id="GDZ84507.1"/>
    </source>
</evidence>
<dbReference type="RefSeq" id="WP_149334761.1">
    <property type="nucleotide sequence ID" value="NZ_BJJW01000015.1"/>
</dbReference>
<dbReference type="CDD" id="cd03124">
    <property type="entry name" value="alpha_CA_prokaryotic_like"/>
    <property type="match status" value="1"/>
</dbReference>
<dbReference type="EMBL" id="BJJW01000015">
    <property type="protein sequence ID" value="GDZ84507.1"/>
    <property type="molecule type" value="Genomic_DNA"/>
</dbReference>
<dbReference type="InterPro" id="IPR023561">
    <property type="entry name" value="Carbonic_anhydrase_a-class"/>
</dbReference>
<evidence type="ECO:0000256" key="2">
    <source>
        <dbReference type="ARBA" id="ARBA00012925"/>
    </source>
</evidence>
<accession>A0A5A5U0M4</accession>
<dbReference type="SUPFAM" id="SSF51069">
    <property type="entry name" value="Carbonic anhydrase"/>
    <property type="match status" value="1"/>
</dbReference>
<proteinExistence type="inferred from homology"/>
<dbReference type="AlphaFoldDB" id="A0A5A5U0M4"/>
<dbReference type="InterPro" id="IPR041891">
    <property type="entry name" value="Alpha_CA_prokaryot-like"/>
</dbReference>
<evidence type="ECO:0000256" key="3">
    <source>
        <dbReference type="ARBA" id="ARBA00022723"/>
    </source>
</evidence>
<dbReference type="EC" id="4.2.1.1" evidence="2"/>
<evidence type="ECO:0000256" key="6">
    <source>
        <dbReference type="ARBA" id="ARBA00048348"/>
    </source>
</evidence>
<evidence type="ECO:0000259" key="7">
    <source>
        <dbReference type="PROSITE" id="PS51144"/>
    </source>
</evidence>
<feature type="domain" description="Alpha-carbonic anhydrase" evidence="7">
    <location>
        <begin position="2"/>
        <end position="207"/>
    </location>
</feature>
<dbReference type="PANTHER" id="PTHR18952">
    <property type="entry name" value="CARBONIC ANHYDRASE"/>
    <property type="match status" value="1"/>
</dbReference>
<sequence length="207" mass="23492">MKHLDYSQQSTWHEAGETPLQSPINIESKQLVDEGTDHLNMVFTGKTQYEDRVVGEQFLVSGTLQVDGQTWQLERIHFHEGAEHLIDGYRHDAETHFVYLNGDKVLVVAAFADVSTTATTHTIIQDIYHTSIAATRLIELLPQDHSYYRYTGSLTTPPLGQDVTWLVLKQPIVISSAELALLHEKYPNNYRDVQHIAARDVKVVADR</sequence>
<comment type="catalytic activity">
    <reaction evidence="6">
        <text>hydrogencarbonate + H(+) = CO2 + H2O</text>
        <dbReference type="Rhea" id="RHEA:10748"/>
        <dbReference type="ChEBI" id="CHEBI:15377"/>
        <dbReference type="ChEBI" id="CHEBI:15378"/>
        <dbReference type="ChEBI" id="CHEBI:16526"/>
        <dbReference type="ChEBI" id="CHEBI:17544"/>
        <dbReference type="EC" id="4.2.1.1"/>
    </reaction>
</comment>
<dbReference type="PANTHER" id="PTHR18952:SF265">
    <property type="entry name" value="CARBONIC ANHYDRASE"/>
    <property type="match status" value="1"/>
</dbReference>
<dbReference type="Gene3D" id="3.10.200.10">
    <property type="entry name" value="Alpha carbonic anhydrase"/>
    <property type="match status" value="1"/>
</dbReference>
<evidence type="ECO:0000256" key="1">
    <source>
        <dbReference type="ARBA" id="ARBA00010718"/>
    </source>
</evidence>
<comment type="caution">
    <text evidence="8">The sequence shown here is derived from an EMBL/GenBank/DDBJ whole genome shotgun (WGS) entry which is preliminary data.</text>
</comment>
<comment type="similarity">
    <text evidence="1">Belongs to the alpha-carbonic anhydrase family.</text>
</comment>
<reference evidence="8" key="1">
    <citation type="submission" date="2019-04" db="EMBL/GenBank/DDBJ databases">
        <title>A pseudo-fructophilic Leuconostoc citreum strain F192-5 isolated from peel of satsuma mandarin: the first report for isolation and characterization of strain-dependent fructophilic-like characteristics.</title>
        <authorList>
            <person name="Maeno S."/>
            <person name="Tanizawa Y."/>
            <person name="Kajikawa A."/>
            <person name="Kanesaki Y."/>
            <person name="Kubota E."/>
            <person name="Arita M."/>
            <person name="Leon D."/>
            <person name="Endo A."/>
        </authorList>
    </citation>
    <scope>NUCLEOTIDE SEQUENCE [LARGE SCALE GENOMIC DNA]</scope>
    <source>
        <strain evidence="8">F192-5</strain>
    </source>
</reference>
<dbReference type="InterPro" id="IPR001148">
    <property type="entry name" value="CA_dom"/>
</dbReference>
<evidence type="ECO:0000256" key="4">
    <source>
        <dbReference type="ARBA" id="ARBA00022833"/>
    </source>
</evidence>
<dbReference type="SMART" id="SM01057">
    <property type="entry name" value="Carb_anhydrase"/>
    <property type="match status" value="1"/>
</dbReference>
<dbReference type="Pfam" id="PF00194">
    <property type="entry name" value="Carb_anhydrase"/>
    <property type="match status" value="1"/>
</dbReference>
<evidence type="ECO:0000256" key="5">
    <source>
        <dbReference type="ARBA" id="ARBA00023239"/>
    </source>
</evidence>
<protein>
    <recommendedName>
        <fullName evidence="2">carbonic anhydrase</fullName>
        <ecNumber evidence="2">4.2.1.1</ecNumber>
    </recommendedName>
</protein>
<dbReference type="Proteomes" id="UP000323274">
    <property type="component" value="Unassembled WGS sequence"/>
</dbReference>
<dbReference type="GO" id="GO:0004089">
    <property type="term" value="F:carbonate dehydratase activity"/>
    <property type="evidence" value="ECO:0007669"/>
    <property type="project" value="UniProtKB-EC"/>
</dbReference>
<organism evidence="8">
    <name type="scientific">Leuconostoc citreum</name>
    <dbReference type="NCBI Taxonomy" id="33964"/>
    <lineage>
        <taxon>Bacteria</taxon>
        <taxon>Bacillati</taxon>
        <taxon>Bacillota</taxon>
        <taxon>Bacilli</taxon>
        <taxon>Lactobacillales</taxon>
        <taxon>Lactobacillaceae</taxon>
        <taxon>Leuconostoc</taxon>
    </lineage>
</organism>